<keyword evidence="2" id="KW-0813">Transport</keyword>
<keyword evidence="8 14" id="KW-0675">Receptor</keyword>
<reference evidence="14 15" key="1">
    <citation type="journal article" date="2019" name="Sci. Rep.">
        <title>Orb-weaving spider Araneus ventricosus genome elucidates the spidroin gene catalogue.</title>
        <authorList>
            <person name="Kono N."/>
            <person name="Nakamura H."/>
            <person name="Ohtoshi R."/>
            <person name="Moran D.A.P."/>
            <person name="Shinohara A."/>
            <person name="Yoshida Y."/>
            <person name="Fujiwara M."/>
            <person name="Mori M."/>
            <person name="Tomita M."/>
            <person name="Arakawa K."/>
        </authorList>
    </citation>
    <scope>NUCLEOTIDE SEQUENCE [LARGE SCALE GENOMIC DNA]</scope>
</reference>
<keyword evidence="10" id="KW-1071">Ligand-gated ion channel</keyword>
<comment type="caution">
    <text evidence="14">The sequence shown here is derived from an EMBL/GenBank/DDBJ whole genome shotgun (WGS) entry which is preliminary data.</text>
</comment>
<evidence type="ECO:0000256" key="8">
    <source>
        <dbReference type="ARBA" id="ARBA00023170"/>
    </source>
</evidence>
<dbReference type="SUPFAM" id="SSF53850">
    <property type="entry name" value="Periplasmic binding protein-like II"/>
    <property type="match status" value="1"/>
</dbReference>
<feature type="domain" description="Ionotropic glutamate receptor L-glutamate and glycine-binding" evidence="13">
    <location>
        <begin position="20"/>
        <end position="76"/>
    </location>
</feature>
<evidence type="ECO:0000256" key="7">
    <source>
        <dbReference type="ARBA" id="ARBA00023136"/>
    </source>
</evidence>
<protein>
    <submittedName>
        <fullName evidence="14">Glutamate receptor ionotropic, delta-1</fullName>
    </submittedName>
</protein>
<keyword evidence="3" id="KW-1003">Cell membrane</keyword>
<dbReference type="GO" id="GO:0015276">
    <property type="term" value="F:ligand-gated monoatomic ion channel activity"/>
    <property type="evidence" value="ECO:0007669"/>
    <property type="project" value="InterPro"/>
</dbReference>
<dbReference type="SMART" id="SM00918">
    <property type="entry name" value="Lig_chan-Glu_bd"/>
    <property type="match status" value="1"/>
</dbReference>
<dbReference type="Gene3D" id="3.40.190.10">
    <property type="entry name" value="Periplasmic binding protein-like II"/>
    <property type="match status" value="1"/>
</dbReference>
<keyword evidence="4 12" id="KW-0812">Transmembrane</keyword>
<name>A0A4Y2IM77_ARAVE</name>
<sequence>MFPREINVASLEFKQVFEFPDNAKGETKPKGAEGRLLEVLSQALNFNYKLVTSADKQWGHQTENGTWSGLVGVVMRGEADMAICFFGTNEERKKFIDFSEPYSVNELTFATNFPKLLPTAYAYMYPFDLITWLGILVVLFTMPFIFRMLKITKMPYTYLLLKVFGAIILQPINDKKFNGLLLLSCLWYFSSWIAAGYAAVLASFLSVPLYDTYIRDFKHLAKVVQRGEYKVLTPKGTAILPAMYMTGKYHLTYIADMIEKNDWYVLSDKYMDEDNFDGKSAVLGVQLMFNFKFGKAPLATKFISDDMALVLPVAAVVNKNFCCKNKLDETIKRINRAGLYKRITNDELYKAWFRSQKENLEHDGYHPLSLNDILGSLILLGIGYGLSMIAFLVEIFYFHSFKRFKKYKQ</sequence>
<comment type="subcellular location">
    <subcellularLocation>
        <location evidence="1">Cell membrane</location>
        <topology evidence="1">Multi-pass membrane protein</topology>
    </subcellularLocation>
</comment>
<keyword evidence="6" id="KW-0406">Ion transport</keyword>
<dbReference type="GO" id="GO:0005886">
    <property type="term" value="C:plasma membrane"/>
    <property type="evidence" value="ECO:0007669"/>
    <property type="project" value="UniProtKB-SubCell"/>
</dbReference>
<keyword evidence="11" id="KW-0407">Ion channel</keyword>
<evidence type="ECO:0000256" key="2">
    <source>
        <dbReference type="ARBA" id="ARBA00022448"/>
    </source>
</evidence>
<keyword evidence="5 12" id="KW-1133">Transmembrane helix</keyword>
<dbReference type="PANTHER" id="PTHR42643">
    <property type="entry name" value="IONOTROPIC RECEPTOR 20A-RELATED"/>
    <property type="match status" value="1"/>
</dbReference>
<dbReference type="OrthoDB" id="6419232at2759"/>
<dbReference type="InterPro" id="IPR052192">
    <property type="entry name" value="Insect_Ionotropic_Sensory_Rcpt"/>
</dbReference>
<dbReference type="Proteomes" id="UP000499080">
    <property type="component" value="Unassembled WGS sequence"/>
</dbReference>
<evidence type="ECO:0000313" key="15">
    <source>
        <dbReference type="Proteomes" id="UP000499080"/>
    </source>
</evidence>
<feature type="transmembrane region" description="Helical" evidence="12">
    <location>
        <begin position="155"/>
        <end position="173"/>
    </location>
</feature>
<dbReference type="InterPro" id="IPR019594">
    <property type="entry name" value="Glu/Gly-bd"/>
</dbReference>
<evidence type="ECO:0000256" key="11">
    <source>
        <dbReference type="ARBA" id="ARBA00023303"/>
    </source>
</evidence>
<dbReference type="PANTHER" id="PTHR42643:SF38">
    <property type="entry name" value="IONOTROPIC RECEPTOR 100A"/>
    <property type="match status" value="1"/>
</dbReference>
<gene>
    <name evidence="14" type="primary">GRID1_2</name>
    <name evidence="14" type="ORF">AVEN_47697_1</name>
</gene>
<evidence type="ECO:0000256" key="6">
    <source>
        <dbReference type="ARBA" id="ARBA00023065"/>
    </source>
</evidence>
<evidence type="ECO:0000313" key="14">
    <source>
        <dbReference type="EMBL" id="GBM78961.1"/>
    </source>
</evidence>
<dbReference type="Pfam" id="PF10613">
    <property type="entry name" value="Lig_chan-Glu_bd"/>
    <property type="match status" value="1"/>
</dbReference>
<feature type="transmembrane region" description="Helical" evidence="12">
    <location>
        <begin position="185"/>
        <end position="210"/>
    </location>
</feature>
<evidence type="ECO:0000256" key="12">
    <source>
        <dbReference type="SAM" id="Phobius"/>
    </source>
</evidence>
<keyword evidence="7 12" id="KW-0472">Membrane</keyword>
<evidence type="ECO:0000256" key="5">
    <source>
        <dbReference type="ARBA" id="ARBA00022989"/>
    </source>
</evidence>
<accession>A0A4Y2IM77</accession>
<feature type="transmembrane region" description="Helical" evidence="12">
    <location>
        <begin position="373"/>
        <end position="398"/>
    </location>
</feature>
<evidence type="ECO:0000256" key="10">
    <source>
        <dbReference type="ARBA" id="ARBA00023286"/>
    </source>
</evidence>
<evidence type="ECO:0000256" key="3">
    <source>
        <dbReference type="ARBA" id="ARBA00022475"/>
    </source>
</evidence>
<proteinExistence type="predicted"/>
<evidence type="ECO:0000256" key="1">
    <source>
        <dbReference type="ARBA" id="ARBA00004651"/>
    </source>
</evidence>
<evidence type="ECO:0000256" key="9">
    <source>
        <dbReference type="ARBA" id="ARBA00023180"/>
    </source>
</evidence>
<dbReference type="AlphaFoldDB" id="A0A4Y2IM77"/>
<keyword evidence="9" id="KW-0325">Glycoprotein</keyword>
<feature type="transmembrane region" description="Helical" evidence="12">
    <location>
        <begin position="129"/>
        <end position="149"/>
    </location>
</feature>
<keyword evidence="15" id="KW-1185">Reference proteome</keyword>
<dbReference type="EMBL" id="BGPR01002790">
    <property type="protein sequence ID" value="GBM78961.1"/>
    <property type="molecule type" value="Genomic_DNA"/>
</dbReference>
<organism evidence="14 15">
    <name type="scientific">Araneus ventricosus</name>
    <name type="common">Orbweaver spider</name>
    <name type="synonym">Epeira ventricosa</name>
    <dbReference type="NCBI Taxonomy" id="182803"/>
    <lineage>
        <taxon>Eukaryota</taxon>
        <taxon>Metazoa</taxon>
        <taxon>Ecdysozoa</taxon>
        <taxon>Arthropoda</taxon>
        <taxon>Chelicerata</taxon>
        <taxon>Arachnida</taxon>
        <taxon>Araneae</taxon>
        <taxon>Araneomorphae</taxon>
        <taxon>Entelegynae</taxon>
        <taxon>Araneoidea</taxon>
        <taxon>Araneidae</taxon>
        <taxon>Araneus</taxon>
    </lineage>
</organism>
<evidence type="ECO:0000259" key="13">
    <source>
        <dbReference type="SMART" id="SM00918"/>
    </source>
</evidence>
<evidence type="ECO:0000256" key="4">
    <source>
        <dbReference type="ARBA" id="ARBA00022692"/>
    </source>
</evidence>